<dbReference type="RefSeq" id="XP_034244316.1">
    <property type="nucleotide sequence ID" value="XM_034388425.1"/>
</dbReference>
<dbReference type="GeneID" id="117646982"/>
<keyword evidence="1" id="KW-1185">Reference proteome</keyword>
<proteinExistence type="predicted"/>
<evidence type="ECO:0000313" key="1">
    <source>
        <dbReference type="Proteomes" id="UP000515158"/>
    </source>
</evidence>
<dbReference type="AlphaFoldDB" id="A0A6P8Z3N1"/>
<name>A0A6P8Z3N1_THRPL</name>
<protein>
    <submittedName>
        <fullName evidence="2">Uncharacterized protein LOC117646982</fullName>
    </submittedName>
</protein>
<organism evidence="2">
    <name type="scientific">Thrips palmi</name>
    <name type="common">Melon thrips</name>
    <dbReference type="NCBI Taxonomy" id="161013"/>
    <lineage>
        <taxon>Eukaryota</taxon>
        <taxon>Metazoa</taxon>
        <taxon>Ecdysozoa</taxon>
        <taxon>Arthropoda</taxon>
        <taxon>Hexapoda</taxon>
        <taxon>Insecta</taxon>
        <taxon>Pterygota</taxon>
        <taxon>Neoptera</taxon>
        <taxon>Paraneoptera</taxon>
        <taxon>Thysanoptera</taxon>
        <taxon>Terebrantia</taxon>
        <taxon>Thripoidea</taxon>
        <taxon>Thripidae</taxon>
        <taxon>Thrips</taxon>
    </lineage>
</organism>
<evidence type="ECO:0000313" key="2">
    <source>
        <dbReference type="RefSeq" id="XP_034244316.1"/>
    </source>
</evidence>
<gene>
    <name evidence="2" type="primary">LOC117646982</name>
</gene>
<sequence>MRLLLQFLQNPNTESGLRNIAEFWKWEDQGKNSKTTFLLAIKMLGHYFNESTHNFLKCAERTSLQHDIVSSVPDLKASLTLIALDQNMYAAQKFYTVLDKEVLMKTFTAADAIISLIQTAFILDVHYPSELKFTFEFLERNVCRLGNQHTMRKGAVPCTSAIVSRLVNSIERFSTKIHSFL</sequence>
<dbReference type="Proteomes" id="UP000515158">
    <property type="component" value="Unplaced"/>
</dbReference>
<dbReference type="InParanoid" id="A0A6P8Z3N1"/>
<dbReference type="OrthoDB" id="8838209at2759"/>
<dbReference type="KEGG" id="tpal:117646982"/>
<reference evidence="2" key="1">
    <citation type="submission" date="2025-08" db="UniProtKB">
        <authorList>
            <consortium name="RefSeq"/>
        </authorList>
    </citation>
    <scope>IDENTIFICATION</scope>
    <source>
        <tissue evidence="2">Total insect</tissue>
    </source>
</reference>
<accession>A0A6P8Z3N1</accession>